<keyword evidence="2" id="KW-0732">Signal</keyword>
<accession>A0A0P1G776</accession>
<evidence type="ECO:0000313" key="4">
    <source>
        <dbReference type="Proteomes" id="UP000054935"/>
    </source>
</evidence>
<protein>
    <recommendedName>
        <fullName evidence="5">ACR</fullName>
    </recommendedName>
</protein>
<evidence type="ECO:0000313" key="3">
    <source>
        <dbReference type="EMBL" id="CUH77386.1"/>
    </source>
</evidence>
<feature type="chain" id="PRO_5006063134" description="ACR" evidence="2">
    <location>
        <begin position="22"/>
        <end position="222"/>
    </location>
</feature>
<dbReference type="InterPro" id="IPR003795">
    <property type="entry name" value="DUF192"/>
</dbReference>
<dbReference type="Gene3D" id="2.60.120.1140">
    <property type="entry name" value="Protein of unknown function DUF192"/>
    <property type="match status" value="1"/>
</dbReference>
<feature type="compositionally biased region" description="Low complexity" evidence="1">
    <location>
        <begin position="40"/>
        <end position="51"/>
    </location>
</feature>
<sequence length="222" mass="23334">MGSRIAALSIVFGLWAGAGCATDDMADDLAPQGDHSQIPATAEDPSAAAAHAGDDAASETPGELTPLAPIGQEAAAVTPPDPDAPECKADTLFIRGDFGLARFNVAVAETPEERNQGLMFVEQMPMSTGMLFVYPSQRPVAFWMKNTLIPLDMIFADQHGVVVDVHENAVPGDLTSIPSAEPAQYVLEVNGGLTRLLGISEGDQLNHQAITEAAWPCRIAAE</sequence>
<dbReference type="PANTHER" id="PTHR37953">
    <property type="entry name" value="UPF0127 PROTEIN MJ1496"/>
    <property type="match status" value="1"/>
</dbReference>
<evidence type="ECO:0000256" key="2">
    <source>
        <dbReference type="SAM" id="SignalP"/>
    </source>
</evidence>
<evidence type="ECO:0008006" key="5">
    <source>
        <dbReference type="Google" id="ProtNLM"/>
    </source>
</evidence>
<reference evidence="3 4" key="1">
    <citation type="submission" date="2015-09" db="EMBL/GenBank/DDBJ databases">
        <authorList>
            <consortium name="Swine Surveillance"/>
        </authorList>
    </citation>
    <scope>NUCLEOTIDE SEQUENCE [LARGE SCALE GENOMIC DNA]</scope>
    <source>
        <strain evidence="3 4">CECT 7648</strain>
    </source>
</reference>
<keyword evidence="4" id="KW-1185">Reference proteome</keyword>
<dbReference type="InterPro" id="IPR038695">
    <property type="entry name" value="Saro_0823-like_sf"/>
</dbReference>
<feature type="region of interest" description="Disordered" evidence="1">
    <location>
        <begin position="27"/>
        <end position="66"/>
    </location>
</feature>
<gene>
    <name evidence="3" type="ORF">TRN7648_01450</name>
</gene>
<evidence type="ECO:0000256" key="1">
    <source>
        <dbReference type="SAM" id="MobiDB-lite"/>
    </source>
</evidence>
<dbReference type="PANTHER" id="PTHR37953:SF1">
    <property type="entry name" value="UPF0127 PROTEIN MJ1496"/>
    <property type="match status" value="1"/>
</dbReference>
<dbReference type="Proteomes" id="UP000054935">
    <property type="component" value="Unassembled WGS sequence"/>
</dbReference>
<feature type="signal peptide" evidence="2">
    <location>
        <begin position="1"/>
        <end position="21"/>
    </location>
</feature>
<dbReference type="STRING" id="441103.TRN7648_01450"/>
<proteinExistence type="predicted"/>
<organism evidence="3 4">
    <name type="scientific">Tropicibacter naphthalenivorans</name>
    <dbReference type="NCBI Taxonomy" id="441103"/>
    <lineage>
        <taxon>Bacteria</taxon>
        <taxon>Pseudomonadati</taxon>
        <taxon>Pseudomonadota</taxon>
        <taxon>Alphaproteobacteria</taxon>
        <taxon>Rhodobacterales</taxon>
        <taxon>Roseobacteraceae</taxon>
        <taxon>Tropicibacter</taxon>
    </lineage>
</organism>
<dbReference type="EMBL" id="CYSE01000002">
    <property type="protein sequence ID" value="CUH77386.1"/>
    <property type="molecule type" value="Genomic_DNA"/>
</dbReference>
<dbReference type="PROSITE" id="PS51257">
    <property type="entry name" value="PROKAR_LIPOPROTEIN"/>
    <property type="match status" value="1"/>
</dbReference>
<dbReference type="AlphaFoldDB" id="A0A0P1G776"/>
<dbReference type="Pfam" id="PF02643">
    <property type="entry name" value="DUF192"/>
    <property type="match status" value="1"/>
</dbReference>
<name>A0A0P1G776_9RHOB</name>